<dbReference type="SUPFAM" id="SSF55781">
    <property type="entry name" value="GAF domain-like"/>
    <property type="match status" value="1"/>
</dbReference>
<evidence type="ECO:0000259" key="1">
    <source>
        <dbReference type="SMART" id="SM00065"/>
    </source>
</evidence>
<dbReference type="Gene3D" id="3.30.450.40">
    <property type="match status" value="1"/>
</dbReference>
<dbReference type="OrthoDB" id="5243158at2"/>
<dbReference type="SMART" id="SM00065">
    <property type="entry name" value="GAF"/>
    <property type="match status" value="1"/>
</dbReference>
<organism evidence="2 3">
    <name type="scientific">Kibdelosporangium aridum</name>
    <dbReference type="NCBI Taxonomy" id="2030"/>
    <lineage>
        <taxon>Bacteria</taxon>
        <taxon>Bacillati</taxon>
        <taxon>Actinomycetota</taxon>
        <taxon>Actinomycetes</taxon>
        <taxon>Pseudonocardiales</taxon>
        <taxon>Pseudonocardiaceae</taxon>
        <taxon>Kibdelosporangium</taxon>
    </lineage>
</organism>
<sequence length="180" mass="18824">MTVQIPDPTPTRALLHSVVEVARAIFGAAASSVFLLDEPAGELVFEAVAGAGSDFLVGTRFPADRGIAGWVAGSGQAMIADDLADNPTFARDLAESTRYVPDALMAAPLVSAGQVLGVLEVIDPTEQSRSSLGDLELLALFANQAAIALQVARPCPQCHGTTDESHLVDAFKDFLRHRAG</sequence>
<dbReference type="AlphaFoldDB" id="A0A428Z0V7"/>
<feature type="domain" description="GAF" evidence="1">
    <location>
        <begin position="10"/>
        <end position="159"/>
    </location>
</feature>
<dbReference type="InterPro" id="IPR029016">
    <property type="entry name" value="GAF-like_dom_sf"/>
</dbReference>
<gene>
    <name evidence="2" type="ORF">DMH04_33875</name>
</gene>
<protein>
    <submittedName>
        <fullName evidence="2">GAF domain-containing protein</fullName>
    </submittedName>
</protein>
<name>A0A428Z0V7_KIBAR</name>
<dbReference type="Pfam" id="PF01590">
    <property type="entry name" value="GAF"/>
    <property type="match status" value="1"/>
</dbReference>
<comment type="caution">
    <text evidence="2">The sequence shown here is derived from an EMBL/GenBank/DDBJ whole genome shotgun (WGS) entry which is preliminary data.</text>
</comment>
<evidence type="ECO:0000313" key="3">
    <source>
        <dbReference type="Proteomes" id="UP000287547"/>
    </source>
</evidence>
<dbReference type="RefSeq" id="WP_037268528.1">
    <property type="nucleotide sequence ID" value="NZ_QHKI01000037.1"/>
</dbReference>
<accession>A0A428Z0V7</accession>
<dbReference type="Proteomes" id="UP000287547">
    <property type="component" value="Unassembled WGS sequence"/>
</dbReference>
<proteinExistence type="predicted"/>
<dbReference type="EMBL" id="QHKI01000037">
    <property type="protein sequence ID" value="RSM78152.1"/>
    <property type="molecule type" value="Genomic_DNA"/>
</dbReference>
<evidence type="ECO:0000313" key="2">
    <source>
        <dbReference type="EMBL" id="RSM78152.1"/>
    </source>
</evidence>
<reference evidence="2 3" key="1">
    <citation type="submission" date="2018-05" db="EMBL/GenBank/DDBJ databases">
        <title>Evolution of GPA BGCs.</title>
        <authorList>
            <person name="Waglechner N."/>
            <person name="Wright G.D."/>
        </authorList>
    </citation>
    <scope>NUCLEOTIDE SEQUENCE [LARGE SCALE GENOMIC DNA]</scope>
    <source>
        <strain evidence="2 3">A82846</strain>
    </source>
</reference>
<dbReference type="InterPro" id="IPR003018">
    <property type="entry name" value="GAF"/>
</dbReference>